<accession>A0A6N3FLF4</accession>
<dbReference type="InterPro" id="IPR027304">
    <property type="entry name" value="Trigger_fact/SurA_dom_sf"/>
</dbReference>
<reference evidence="3" key="1">
    <citation type="submission" date="2019-11" db="EMBL/GenBank/DDBJ databases">
        <authorList>
            <person name="Feng L."/>
        </authorList>
    </citation>
    <scope>NUCLEOTIDE SEQUENCE</scope>
    <source>
        <strain evidence="3">PclaraLFYP37</strain>
    </source>
</reference>
<dbReference type="Pfam" id="PF05697">
    <property type="entry name" value="Trigger_N"/>
    <property type="match status" value="1"/>
</dbReference>
<dbReference type="InterPro" id="IPR005215">
    <property type="entry name" value="Trig_fac"/>
</dbReference>
<dbReference type="PANTHER" id="PTHR30560:SF3">
    <property type="entry name" value="TRIGGER FACTOR-LIKE PROTEIN TIG, CHLOROPLASTIC"/>
    <property type="match status" value="1"/>
</dbReference>
<dbReference type="SUPFAM" id="SSF102735">
    <property type="entry name" value="Trigger factor ribosome-binding domain"/>
    <property type="match status" value="1"/>
</dbReference>
<dbReference type="GeneID" id="93558525"/>
<dbReference type="EMBL" id="CACRUT010000020">
    <property type="protein sequence ID" value="VYU52423.1"/>
    <property type="molecule type" value="Genomic_DNA"/>
</dbReference>
<dbReference type="InterPro" id="IPR036611">
    <property type="entry name" value="Trigger_fac_ribosome-bd_sf"/>
</dbReference>
<dbReference type="GO" id="GO:0044183">
    <property type="term" value="F:protein folding chaperone"/>
    <property type="evidence" value="ECO:0007669"/>
    <property type="project" value="TreeGrafter"/>
</dbReference>
<dbReference type="GO" id="GO:0051083">
    <property type="term" value="P:'de novo' cotranslational protein folding"/>
    <property type="evidence" value="ECO:0007669"/>
    <property type="project" value="TreeGrafter"/>
</dbReference>
<dbReference type="InterPro" id="IPR037041">
    <property type="entry name" value="Trigger_fac_C_sf"/>
</dbReference>
<dbReference type="Gene3D" id="3.30.70.1050">
    <property type="entry name" value="Trigger factor ribosome-binding domain"/>
    <property type="match status" value="1"/>
</dbReference>
<dbReference type="NCBIfam" id="TIGR00115">
    <property type="entry name" value="tig"/>
    <property type="match status" value="1"/>
</dbReference>
<keyword evidence="1" id="KW-0175">Coiled coil</keyword>
<dbReference type="SUPFAM" id="SSF109998">
    <property type="entry name" value="Triger factor/SurA peptide-binding domain-like"/>
    <property type="match status" value="1"/>
</dbReference>
<feature type="domain" description="Trigger factor ribosome-binding bacterial" evidence="2">
    <location>
        <begin position="1"/>
        <end position="147"/>
    </location>
</feature>
<evidence type="ECO:0000313" key="3">
    <source>
        <dbReference type="EMBL" id="VYU52423.1"/>
    </source>
</evidence>
<dbReference type="FunFam" id="3.30.70.1050:FF:000006">
    <property type="entry name" value="Trigger factor"/>
    <property type="match status" value="1"/>
</dbReference>
<dbReference type="AlphaFoldDB" id="A0A6N3FLF4"/>
<dbReference type="GO" id="GO:0043022">
    <property type="term" value="F:ribosome binding"/>
    <property type="evidence" value="ECO:0007669"/>
    <property type="project" value="TreeGrafter"/>
</dbReference>
<dbReference type="RefSeq" id="WP_008622392.1">
    <property type="nucleotide sequence ID" value="NZ_CABMOJ010000054.1"/>
</dbReference>
<dbReference type="InterPro" id="IPR008881">
    <property type="entry name" value="Trigger_fac_ribosome-bd_bac"/>
</dbReference>
<name>A0A6N3FLF4_9BACT</name>
<dbReference type="GO" id="GO:0043335">
    <property type="term" value="P:protein unfolding"/>
    <property type="evidence" value="ECO:0007669"/>
    <property type="project" value="TreeGrafter"/>
</dbReference>
<dbReference type="GO" id="GO:0003755">
    <property type="term" value="F:peptidyl-prolyl cis-trans isomerase activity"/>
    <property type="evidence" value="ECO:0007669"/>
    <property type="project" value="UniProtKB-EC"/>
</dbReference>
<evidence type="ECO:0000256" key="1">
    <source>
        <dbReference type="SAM" id="Coils"/>
    </source>
</evidence>
<dbReference type="GO" id="GO:0015031">
    <property type="term" value="P:protein transport"/>
    <property type="evidence" value="ECO:0007669"/>
    <property type="project" value="InterPro"/>
</dbReference>
<dbReference type="EC" id="5.2.1.8" evidence="3"/>
<protein>
    <submittedName>
        <fullName evidence="3">Trigger factor</fullName>
        <ecNumber evidence="3">5.2.1.8</ecNumber>
    </submittedName>
</protein>
<dbReference type="Gene3D" id="1.10.3120.10">
    <property type="entry name" value="Trigger factor, C-terminal domain"/>
    <property type="match status" value="1"/>
</dbReference>
<feature type="coiled-coil region" evidence="1">
    <location>
        <begin position="400"/>
        <end position="439"/>
    </location>
</feature>
<dbReference type="PANTHER" id="PTHR30560">
    <property type="entry name" value="TRIGGER FACTOR CHAPERONE AND PEPTIDYL-PROLYL CIS/TRANS ISOMERASE"/>
    <property type="match status" value="1"/>
</dbReference>
<sequence length="451" mass="51691">MNISLENIDKVSAVLTIKMEKADYADRVEKALKDFRRKASMPGFRPGQVPMGLLKKRFGKDITAEEVNKLLGEKLYAYIKENNLNILGEPLPSEDRQQDIDFDTMEEFSFAFDLALAPEFKAELSGEDTVDYYDIQVDDKMIDGQVKMYTQRAGSYDHVDSYEAKDMVKGLLAELDENGNTKEGGVQVENAVLLPEYMKNDEQKAVFNGCKVNDVLVFNPNKAYDGHDVEIASLLKIKKEDVPAMTSDFSFQVQEITRFKEAELNQELFDQVFEKGTVTSEEAFRNKIKEILAEQFVADSDYKFILDVRTYLTNKVGKLEYPDAFLKRFMRVSNADKGEKFVEENYDKSIEELTWHLIKEQLVKAYGIKVEKEDLIATAKNITKIQFAQYGMINVPEEMLDNYANEMLKKQDQVESLVNRSVENKLSAALKNVVKLNHKEISVEDFNKLFA</sequence>
<evidence type="ECO:0000259" key="2">
    <source>
        <dbReference type="Pfam" id="PF05697"/>
    </source>
</evidence>
<dbReference type="PIRSF" id="PIRSF003095">
    <property type="entry name" value="Trigger_factor"/>
    <property type="match status" value="1"/>
</dbReference>
<proteinExistence type="predicted"/>
<keyword evidence="3" id="KW-0413">Isomerase</keyword>
<gene>
    <name evidence="3" type="primary">tig</name>
    <name evidence="3" type="ORF">PCLFYP37_03229</name>
</gene>
<organism evidence="3">
    <name type="scientific">Paraprevotella clara</name>
    <dbReference type="NCBI Taxonomy" id="454154"/>
    <lineage>
        <taxon>Bacteria</taxon>
        <taxon>Pseudomonadati</taxon>
        <taxon>Bacteroidota</taxon>
        <taxon>Bacteroidia</taxon>
        <taxon>Bacteroidales</taxon>
        <taxon>Prevotellaceae</taxon>
        <taxon>Paraprevotella</taxon>
    </lineage>
</organism>